<keyword evidence="2" id="KW-1185">Reference proteome</keyword>
<accession>A0A3A1R5U2</accession>
<comment type="caution">
    <text evidence="1">The sequence shown here is derived from an EMBL/GenBank/DDBJ whole genome shotgun (WGS) entry which is preliminary data.</text>
</comment>
<dbReference type="EMBL" id="QXIR01000010">
    <property type="protein sequence ID" value="RIW34713.1"/>
    <property type="molecule type" value="Genomic_DNA"/>
</dbReference>
<dbReference type="RefSeq" id="WP_136035669.1">
    <property type="nucleotide sequence ID" value="NZ_QXIR01000010.1"/>
</dbReference>
<evidence type="ECO:0000313" key="2">
    <source>
        <dbReference type="Proteomes" id="UP000265801"/>
    </source>
</evidence>
<organism evidence="1 2">
    <name type="scientific">Bacillus salacetis</name>
    <dbReference type="NCBI Taxonomy" id="2315464"/>
    <lineage>
        <taxon>Bacteria</taxon>
        <taxon>Bacillati</taxon>
        <taxon>Bacillota</taxon>
        <taxon>Bacilli</taxon>
        <taxon>Bacillales</taxon>
        <taxon>Bacillaceae</taxon>
        <taxon>Bacillus</taxon>
    </lineage>
</organism>
<proteinExistence type="predicted"/>
<reference evidence="1 2" key="1">
    <citation type="submission" date="2018-09" db="EMBL/GenBank/DDBJ databases">
        <title>Bacillus saliacetes sp. nov., isolated from Thai shrimp paste (Ka-pi).</title>
        <authorList>
            <person name="Daroonpunt R."/>
            <person name="Tanasupawat S."/>
            <person name="Yiamsombut S."/>
        </authorList>
    </citation>
    <scope>NUCLEOTIDE SEQUENCE [LARGE SCALE GENOMIC DNA]</scope>
    <source>
        <strain evidence="1 2">SKP7-4</strain>
    </source>
</reference>
<dbReference type="Proteomes" id="UP000265801">
    <property type="component" value="Unassembled WGS sequence"/>
</dbReference>
<gene>
    <name evidence="1" type="ORF">D3H55_09385</name>
</gene>
<dbReference type="AlphaFoldDB" id="A0A3A1R5U2"/>
<name>A0A3A1R5U2_9BACI</name>
<evidence type="ECO:0000313" key="1">
    <source>
        <dbReference type="EMBL" id="RIW34713.1"/>
    </source>
</evidence>
<sequence length="87" mass="9952">MKHLPLADDRIEPVIVLPENHEVVGDLALNEIDHPNRRLFSHILLLSEKSQVPDFSPVFKGFLLKKNEQLLSFLLTGVFTTIYQDIS</sequence>
<protein>
    <submittedName>
        <fullName evidence="1">Uncharacterized protein</fullName>
    </submittedName>
</protein>